<feature type="coiled-coil region" evidence="2">
    <location>
        <begin position="5"/>
        <end position="67"/>
    </location>
</feature>
<dbReference type="RefSeq" id="WP_016240218.1">
    <property type="nucleotide sequence ID" value="NZ_JABXRP010000008.1"/>
</dbReference>
<proteinExistence type="predicted"/>
<geneLocation type="plasmid" evidence="4">
    <name>pRHBSTW-00074_8</name>
</geneLocation>
<reference evidence="4 5" key="1">
    <citation type="submission" date="2020-06" db="EMBL/GenBank/DDBJ databases">
        <title>REHAB project genomes.</title>
        <authorList>
            <person name="Shaw L.P."/>
        </authorList>
    </citation>
    <scope>NUCLEOTIDE SEQUENCE [LARGE SCALE GENOMIC DNA]</scope>
    <source>
        <strain evidence="4 5">RHBSTW-00074</strain>
        <plasmid evidence="4">pRHBSTW-00074_8</plasmid>
    </source>
</reference>
<evidence type="ECO:0000256" key="2">
    <source>
        <dbReference type="SAM" id="Coils"/>
    </source>
</evidence>
<name>A0A7W3DK04_ENTAS</name>
<accession>A0A7W3DK04</accession>
<keyword evidence="2" id="KW-0175">Coiled coil</keyword>
<dbReference type="Pfam" id="PF05065">
    <property type="entry name" value="Phage_capsid"/>
    <property type="match status" value="1"/>
</dbReference>
<evidence type="ECO:0000256" key="1">
    <source>
        <dbReference type="ARBA" id="ARBA00004328"/>
    </source>
</evidence>
<organism evidence="4 5">
    <name type="scientific">Enterobacter asburiae</name>
    <dbReference type="NCBI Taxonomy" id="61645"/>
    <lineage>
        <taxon>Bacteria</taxon>
        <taxon>Pseudomonadati</taxon>
        <taxon>Pseudomonadota</taxon>
        <taxon>Gammaproteobacteria</taxon>
        <taxon>Enterobacterales</taxon>
        <taxon>Enterobacteriaceae</taxon>
        <taxon>Enterobacter</taxon>
        <taxon>Enterobacter cloacae complex</taxon>
    </lineage>
</organism>
<dbReference type="NCBIfam" id="TIGR01554">
    <property type="entry name" value="major_cap_HK97"/>
    <property type="match status" value="1"/>
</dbReference>
<dbReference type="InterPro" id="IPR024455">
    <property type="entry name" value="Phage_capsid"/>
</dbReference>
<dbReference type="EMBL" id="JABXRP010000008">
    <property type="protein sequence ID" value="MBA8080152.1"/>
    <property type="molecule type" value="Genomic_DNA"/>
</dbReference>
<dbReference type="Gene3D" id="3.30.2400.10">
    <property type="entry name" value="Major capsid protein gp5"/>
    <property type="match status" value="1"/>
</dbReference>
<dbReference type="InterPro" id="IPR054612">
    <property type="entry name" value="Phage_capsid-like_C"/>
</dbReference>
<keyword evidence="4" id="KW-0614">Plasmid</keyword>
<comment type="caution">
    <text evidence="4">The sequence shown here is derived from an EMBL/GenBank/DDBJ whole genome shotgun (WGS) entry which is preliminary data.</text>
</comment>
<evidence type="ECO:0000313" key="4">
    <source>
        <dbReference type="EMBL" id="MBA8080152.1"/>
    </source>
</evidence>
<gene>
    <name evidence="4" type="ORF">HV056_27320</name>
</gene>
<sequence length="402" mass="44002">MSVDVKDVEQVAQELQAKFDAFKEKNDKRLEAVEQEKGKLAGEVETLNGKLSELDELKSALEEELKQVKRPTGGSQSKAASEHKTAFIGFMRKGKDDGLRELERKALQVGVDEDGGYAVPEELDRTILNLLKDEVVMRQEATTITVGGANYKKLVNLGGTASGWVGETDARPETDASKLGQIEPFMGEIYGNPQATQTMLDDAFFNVEDWINSELAIEFAEQEEIAFTSGNGTKKPKGFLAYASTLDPDKTRAFGTLQHILSGAAAGVTADAIIKLVYTLRKVHRNGAKFMMNNNSLFAIRILKDSEGNYLWRPGLELGQPSSLAGYGVAENEQMPDIAADAKAIAFGNFKRGYTIVDRIGTRILRDPYTKKPFVGFYTTKRTGGMLVDSQAIKLLQIGTGA</sequence>
<feature type="domain" description="Phage capsid-like C-terminal" evidence="3">
    <location>
        <begin position="115"/>
        <end position="397"/>
    </location>
</feature>
<protein>
    <submittedName>
        <fullName evidence="4">Phage major capsid protein</fullName>
    </submittedName>
</protein>
<evidence type="ECO:0000259" key="3">
    <source>
        <dbReference type="Pfam" id="PF05065"/>
    </source>
</evidence>
<dbReference type="Proteomes" id="UP000533461">
    <property type="component" value="Unassembled WGS sequence"/>
</dbReference>
<dbReference type="AlphaFoldDB" id="A0A7W3DK04"/>
<evidence type="ECO:0000313" key="5">
    <source>
        <dbReference type="Proteomes" id="UP000533461"/>
    </source>
</evidence>
<dbReference type="SUPFAM" id="SSF56563">
    <property type="entry name" value="Major capsid protein gp5"/>
    <property type="match status" value="1"/>
</dbReference>
<comment type="subcellular location">
    <subcellularLocation>
        <location evidence="1">Virion</location>
    </subcellularLocation>
</comment>
<dbReference type="Gene3D" id="3.30.2320.10">
    <property type="entry name" value="hypothetical protein PF0899 domain"/>
    <property type="match status" value="1"/>
</dbReference>